<dbReference type="Proteomes" id="UP000095453">
    <property type="component" value="Unassembled WGS sequence"/>
</dbReference>
<gene>
    <name evidence="1" type="ORF">ERS852444_01818</name>
</gene>
<dbReference type="InterPro" id="IPR009003">
    <property type="entry name" value="Peptidase_S1_PA"/>
</dbReference>
<protein>
    <submittedName>
        <fullName evidence="1">V8-like Glu-specific endopeptidase</fullName>
    </submittedName>
</protein>
<dbReference type="InterPro" id="IPR043504">
    <property type="entry name" value="Peptidase_S1_PA_chymotrypsin"/>
</dbReference>
<dbReference type="Gene3D" id="2.40.10.10">
    <property type="entry name" value="Trypsin-like serine proteases"/>
    <property type="match status" value="2"/>
</dbReference>
<evidence type="ECO:0000313" key="2">
    <source>
        <dbReference type="Proteomes" id="UP000095453"/>
    </source>
</evidence>
<accession>A0A173U3K1</accession>
<organism evidence="1 2">
    <name type="scientific">Roseburia inulinivorans</name>
    <dbReference type="NCBI Taxonomy" id="360807"/>
    <lineage>
        <taxon>Bacteria</taxon>
        <taxon>Bacillati</taxon>
        <taxon>Bacillota</taxon>
        <taxon>Clostridia</taxon>
        <taxon>Lachnospirales</taxon>
        <taxon>Lachnospiraceae</taxon>
        <taxon>Roseburia</taxon>
    </lineage>
</organism>
<dbReference type="RefSeq" id="WP_055169243.1">
    <property type="nucleotide sequence ID" value="NZ_CYXX01000012.1"/>
</dbReference>
<dbReference type="EMBL" id="CYXX01000012">
    <property type="protein sequence ID" value="CUN08715.1"/>
    <property type="molecule type" value="Genomic_DNA"/>
</dbReference>
<proteinExistence type="predicted"/>
<reference evidence="1 2" key="1">
    <citation type="submission" date="2015-09" db="EMBL/GenBank/DDBJ databases">
        <authorList>
            <consortium name="Pathogen Informatics"/>
        </authorList>
    </citation>
    <scope>NUCLEOTIDE SEQUENCE [LARGE SCALE GENOMIC DNA]</scope>
    <source>
        <strain evidence="1 2">2789STDY5608887</strain>
    </source>
</reference>
<name>A0A173U3K1_9FIRM</name>
<evidence type="ECO:0000313" key="1">
    <source>
        <dbReference type="EMBL" id="CUN08715.1"/>
    </source>
</evidence>
<dbReference type="SUPFAM" id="SSF50494">
    <property type="entry name" value="Trypsin-like serine proteases"/>
    <property type="match status" value="1"/>
</dbReference>
<sequence length="1401" mass="164373">MREITTGKILKDQKVTGTGFLVAENIVVTAKHNVLTAEDIVDDGTIHEREIWFLITEDDPVRGKTMNLREAEKRGIDCVFIRLEEKLSEKPITVLTEAENDFTGDFCKISGYPKEASGKIELQGCIANGTEDKFIISVNKEDELQDYQGLSGSPVTIFGCVIGIVIRQENSERLEALPVKYIRNVLKCHDVPFRNRTIPMHLSENTFDIKEQIEKNRQVIAMAGPRYSDELNVKTKLYDRLQSILRKDEVVRIKEGIENRSRECIRHLNEFLTHGSEGEPCVLKESTTEIKKVIKNLQDEMKQLNADNISGEAFQTVYDNINNQGKYLKKTFETEKERFEEKNGPGTFDNKSWRGFQASYMCTFPTRYLDELKEALDVLLRIMKQEDVRRLSIKESKMILIVGQGGIGKTHLLCDIVNGYCKRMLPAGLLLGDMFGRNTAADDVIMNWEHPGGKIEQYFAWLDAYGEESDVYIPICIDAVNETEDTDYWNRNLPLLQAKMGKYRNLKLIISCRGLYLREYLEEEKLEKMEKLVHSGFSEREERALAGFCEYYGVTINYETVCVPEFMNPLFLKMICEIAQEKEDKSVVVSDIGNLMEEFFMLKNKKISRQYSDCFSVRDQVVQTILEYVTEYMVEHDSYTISWGKLRECVAEILEPFGVKDKTSGIMKALISENLIREANDDGTKIAFSYQKFFEYQYAESYVRKHGTENTERIVQDVLDDKITTGTLEMLQIVFFRNTGKEFIDCIDERNQEKVVETFMSGLYWRNESIIGADTIAVIDRLLDSEKITDVKKTMAGLLSVSTKKSIKVNAFYIHERLCAMNNYDRDFYLSFYLLKQYDDMKTLSDLCERAVRLDDKTFPSDNISLWEIVLCWGTGSNDTKLRDMASKGLTNLFRLYPDDMTEIAELFVDVEDDYIQERLWQAIYSAIILRAEKEYAEKMISYITTNIVDEGKWPQNVLIRDYLRNIFEYAYYREWCSKEEVESVRPPYKSRKRIPDKAWTEEMKDAYSSLYWNCQSSDFAVYTIPTEVSDYGLSRKDVGKMVFEDIIRSGYDGRCRDYDRWIDYTYGSLRNRDTQVERIGKKYQKIYLYREMGNIYDNFLYAPKYPSNEIEFISPEQGNSFREIDLTIRLLENDFKGAKLQYPYYRFEDWADMKWFRKKDQEKYIAKLFTTNYKGEEYYVLQSYQESSEPKKEDYRRVWIQIRSYFYEKGKKQELLKWFQKKNFDGRWMPEGTGEMYRNCLGEYPWSPDMVNYLGEEEEQSFRQEKPAPCYLIATVNDYIAEKDSPFCTNEDISYMLPAVYLMEEMNLQWDGEYAYSAGGEKVIHMGDHHAMYIKKQYLLAFLEEHNLDIVWTVLGEKQKITEHTDFPGMAEFSYTYCLDDSEKLIRNHEFSQIRKPFRR</sequence>